<keyword evidence="9" id="KW-0934">Plastid</keyword>
<comment type="function">
    <text evidence="1 6">One of two assembly initiator proteins, it binds directly to the 5'-end of the 23S rRNA, where it nucleates assembly of the 50S subunit.</text>
</comment>
<dbReference type="NCBIfam" id="TIGR01079">
    <property type="entry name" value="rplX_bact"/>
    <property type="match status" value="1"/>
</dbReference>
<evidence type="ECO:0000256" key="6">
    <source>
        <dbReference type="HAMAP-Rule" id="MF_01326"/>
    </source>
</evidence>
<dbReference type="InterPro" id="IPR005824">
    <property type="entry name" value="KOW"/>
</dbReference>
<evidence type="ECO:0000313" key="9">
    <source>
        <dbReference type="EMBL" id="ARW69374.1"/>
    </source>
</evidence>
<keyword evidence="6" id="KW-0699">rRNA-binding</keyword>
<evidence type="ECO:0000256" key="2">
    <source>
        <dbReference type="ARBA" id="ARBA00010618"/>
    </source>
</evidence>
<name>A0A1Z1MUL3_9FLOR</name>
<dbReference type="InterPro" id="IPR057264">
    <property type="entry name" value="Ribosomal_uL24_C"/>
</dbReference>
<dbReference type="PANTHER" id="PTHR12903">
    <property type="entry name" value="MITOCHONDRIAL RIBOSOMAL PROTEIN L24"/>
    <property type="match status" value="1"/>
</dbReference>
<dbReference type="GO" id="GO:0009507">
    <property type="term" value="C:chloroplast"/>
    <property type="evidence" value="ECO:0007669"/>
    <property type="project" value="UniProtKB-SubCell"/>
</dbReference>
<dbReference type="HAMAP" id="MF_01326_B">
    <property type="entry name" value="Ribosomal_uL24_B"/>
    <property type="match status" value="1"/>
</dbReference>
<dbReference type="Pfam" id="PF17136">
    <property type="entry name" value="ribosomal_L24"/>
    <property type="match status" value="1"/>
</dbReference>
<comment type="subunit">
    <text evidence="6">Part of the 50S ribosomal subunit.</text>
</comment>
<dbReference type="GO" id="GO:0019843">
    <property type="term" value="F:rRNA binding"/>
    <property type="evidence" value="ECO:0007669"/>
    <property type="project" value="UniProtKB-UniRule"/>
</dbReference>
<dbReference type="CDD" id="cd06089">
    <property type="entry name" value="KOW_RPL26"/>
    <property type="match status" value="1"/>
</dbReference>
<keyword evidence="9" id="KW-0150">Chloroplast</keyword>
<dbReference type="Pfam" id="PF00467">
    <property type="entry name" value="KOW"/>
    <property type="match status" value="1"/>
</dbReference>
<sequence length="71" mass="8050">MKIKKGDNVKIISGKHKGKKGKVYKTIKSKNQIILQDINLKTKHIKPKQTEDKGSIKQIEFPIHSSNVKIA</sequence>
<feature type="domain" description="KOW" evidence="8">
    <location>
        <begin position="2"/>
        <end position="29"/>
    </location>
</feature>
<dbReference type="GO" id="GO:1990904">
    <property type="term" value="C:ribonucleoprotein complex"/>
    <property type="evidence" value="ECO:0007669"/>
    <property type="project" value="UniProtKB-KW"/>
</dbReference>
<evidence type="ECO:0000256" key="4">
    <source>
        <dbReference type="ARBA" id="ARBA00023274"/>
    </source>
</evidence>
<reference evidence="9" key="1">
    <citation type="journal article" date="2017" name="J. Phycol.">
        <title>Analysis of chloroplast genomes and a supermatrix inform reclassification of the Rhodomelaceae (Rhodophyta).</title>
        <authorList>
            <person name="Diaz-Tapia P."/>
            <person name="Maggs C.A."/>
            <person name="West J.A."/>
            <person name="Verbruggen H."/>
        </authorList>
    </citation>
    <scope>NUCLEOTIDE SEQUENCE</scope>
    <source>
        <strain evidence="9">PD1760</strain>
    </source>
</reference>
<dbReference type="PROSITE" id="PS01108">
    <property type="entry name" value="RIBOSOMAL_L24"/>
    <property type="match status" value="1"/>
</dbReference>
<evidence type="ECO:0000256" key="1">
    <source>
        <dbReference type="ARBA" id="ARBA00004072"/>
    </source>
</evidence>
<organism evidence="9">
    <name type="scientific">Polysiphonia sp</name>
    <dbReference type="NCBI Taxonomy" id="1967842"/>
    <lineage>
        <taxon>Eukaryota</taxon>
        <taxon>Rhodophyta</taxon>
        <taxon>Florideophyceae</taxon>
        <taxon>Rhodymeniophycidae</taxon>
        <taxon>Ceramiales</taxon>
        <taxon>Rhodomelaceae</taxon>
        <taxon>Polysiphonioideae</taxon>
        <taxon>Polysiphonia</taxon>
    </lineage>
</organism>
<keyword evidence="3 6" id="KW-0689">Ribosomal protein</keyword>
<dbReference type="EMBL" id="MF101456">
    <property type="protein sequence ID" value="ARW69374.1"/>
    <property type="molecule type" value="Genomic_DNA"/>
</dbReference>
<comment type="similarity">
    <text evidence="2 6 7">Belongs to the universal ribosomal protein uL24 family.</text>
</comment>
<dbReference type="GO" id="GO:0005840">
    <property type="term" value="C:ribosome"/>
    <property type="evidence" value="ECO:0007669"/>
    <property type="project" value="UniProtKB-KW"/>
</dbReference>
<proteinExistence type="inferred from homology"/>
<evidence type="ECO:0000256" key="7">
    <source>
        <dbReference type="RuleBase" id="RU003477"/>
    </source>
</evidence>
<dbReference type="GO" id="GO:0006412">
    <property type="term" value="P:translation"/>
    <property type="evidence" value="ECO:0007669"/>
    <property type="project" value="UniProtKB-UniRule"/>
</dbReference>
<dbReference type="InterPro" id="IPR014722">
    <property type="entry name" value="Rib_uL2_dom2"/>
</dbReference>
<protein>
    <recommendedName>
        <fullName evidence="5 6">Large ribosomal subunit protein uL24c</fullName>
    </recommendedName>
</protein>
<dbReference type="AlphaFoldDB" id="A0A1Z1MUL3"/>
<dbReference type="SUPFAM" id="SSF50104">
    <property type="entry name" value="Translation proteins SH3-like domain"/>
    <property type="match status" value="1"/>
</dbReference>
<dbReference type="GO" id="GO:0003735">
    <property type="term" value="F:structural constituent of ribosome"/>
    <property type="evidence" value="ECO:0007669"/>
    <property type="project" value="InterPro"/>
</dbReference>
<keyword evidence="4 6" id="KW-0687">Ribonucleoprotein</keyword>
<geneLocation type="chloroplast" evidence="9"/>
<dbReference type="InterPro" id="IPR005825">
    <property type="entry name" value="Ribosomal_uL24_CS"/>
</dbReference>
<dbReference type="Gene3D" id="2.30.30.30">
    <property type="match status" value="1"/>
</dbReference>
<comment type="subcellular location">
    <subcellularLocation>
        <location evidence="6">Plastid</location>
        <location evidence="6">Chloroplast</location>
    </subcellularLocation>
</comment>
<evidence type="ECO:0000256" key="3">
    <source>
        <dbReference type="ARBA" id="ARBA00022980"/>
    </source>
</evidence>
<evidence type="ECO:0000259" key="8">
    <source>
        <dbReference type="SMART" id="SM00739"/>
    </source>
</evidence>
<dbReference type="InterPro" id="IPR003256">
    <property type="entry name" value="Ribosomal_uL24"/>
</dbReference>
<dbReference type="SMART" id="SM00739">
    <property type="entry name" value="KOW"/>
    <property type="match status" value="1"/>
</dbReference>
<dbReference type="InterPro" id="IPR008991">
    <property type="entry name" value="Translation_prot_SH3-like_sf"/>
</dbReference>
<evidence type="ECO:0000256" key="5">
    <source>
        <dbReference type="ARBA" id="ARBA00035282"/>
    </source>
</evidence>
<dbReference type="InterPro" id="IPR041988">
    <property type="entry name" value="Ribosomal_uL24_KOW"/>
</dbReference>
<gene>
    <name evidence="6 9" type="primary">rpl24</name>
</gene>
<accession>A0A1Z1MUL3</accession>
<keyword evidence="6" id="KW-0694">RNA-binding</keyword>